<feature type="transmembrane region" description="Helical" evidence="7">
    <location>
        <begin position="174"/>
        <end position="193"/>
    </location>
</feature>
<dbReference type="EMBL" id="MWPS01000016">
    <property type="protein sequence ID" value="OPG16387.1"/>
    <property type="molecule type" value="Genomic_DNA"/>
</dbReference>
<evidence type="ECO:0000313" key="9">
    <source>
        <dbReference type="EMBL" id="OPG16387.1"/>
    </source>
</evidence>
<gene>
    <name evidence="9" type="ORF">B2M26_05770</name>
</gene>
<feature type="transmembrane region" description="Helical" evidence="7">
    <location>
        <begin position="236"/>
        <end position="260"/>
    </location>
</feature>
<comment type="subcellular location">
    <subcellularLocation>
        <location evidence="1">Cell membrane</location>
        <topology evidence="1">Multi-pass membrane protein</topology>
    </subcellularLocation>
</comment>
<evidence type="ECO:0000256" key="1">
    <source>
        <dbReference type="ARBA" id="ARBA00004651"/>
    </source>
</evidence>
<dbReference type="Proteomes" id="UP000190229">
    <property type="component" value="Unassembled WGS sequence"/>
</dbReference>
<feature type="transmembrane region" description="Helical" evidence="7">
    <location>
        <begin position="31"/>
        <end position="52"/>
    </location>
</feature>
<comment type="similarity">
    <text evidence="2">Belongs to the EamA transporter family.</text>
</comment>
<dbReference type="GO" id="GO:0005886">
    <property type="term" value="C:plasma membrane"/>
    <property type="evidence" value="ECO:0007669"/>
    <property type="project" value="UniProtKB-SubCell"/>
</dbReference>
<feature type="transmembrane region" description="Helical" evidence="7">
    <location>
        <begin position="205"/>
        <end position="224"/>
    </location>
</feature>
<evidence type="ECO:0000313" key="10">
    <source>
        <dbReference type="Proteomes" id="UP000190229"/>
    </source>
</evidence>
<feature type="transmembrane region" description="Helical" evidence="7">
    <location>
        <begin position="297"/>
        <end position="317"/>
    </location>
</feature>
<keyword evidence="6 7" id="KW-0472">Membrane</keyword>
<organism evidence="9 10">
    <name type="scientific">Ferroacidibacillus organovorans</name>
    <dbReference type="NCBI Taxonomy" id="1765683"/>
    <lineage>
        <taxon>Bacteria</taxon>
        <taxon>Bacillati</taxon>
        <taxon>Bacillota</taxon>
        <taxon>Bacilli</taxon>
        <taxon>Bacillales</taxon>
        <taxon>Alicyclobacillaceae</taxon>
        <taxon>Ferroacidibacillus</taxon>
    </lineage>
</organism>
<evidence type="ECO:0000256" key="6">
    <source>
        <dbReference type="ARBA" id="ARBA00023136"/>
    </source>
</evidence>
<feature type="transmembrane region" description="Helical" evidence="7">
    <location>
        <begin position="124"/>
        <end position="143"/>
    </location>
</feature>
<protein>
    <recommendedName>
        <fullName evidence="8">EamA domain-containing protein</fullName>
    </recommendedName>
</protein>
<dbReference type="SUPFAM" id="SSF103481">
    <property type="entry name" value="Multidrug resistance efflux transporter EmrE"/>
    <property type="match status" value="2"/>
</dbReference>
<evidence type="ECO:0000256" key="2">
    <source>
        <dbReference type="ARBA" id="ARBA00007362"/>
    </source>
</evidence>
<name>A0A1V4ETX0_9BACL</name>
<dbReference type="Pfam" id="PF00892">
    <property type="entry name" value="EamA"/>
    <property type="match status" value="2"/>
</dbReference>
<feature type="transmembrane region" description="Helical" evidence="7">
    <location>
        <begin position="58"/>
        <end position="82"/>
    </location>
</feature>
<evidence type="ECO:0000256" key="4">
    <source>
        <dbReference type="ARBA" id="ARBA00022692"/>
    </source>
</evidence>
<proteinExistence type="inferred from homology"/>
<feature type="transmembrane region" description="Helical" evidence="7">
    <location>
        <begin position="272"/>
        <end position="291"/>
    </location>
</feature>
<feature type="domain" description="EamA" evidence="8">
    <location>
        <begin position="33"/>
        <end position="166"/>
    </location>
</feature>
<feature type="transmembrane region" description="Helical" evidence="7">
    <location>
        <begin position="94"/>
        <end position="112"/>
    </location>
</feature>
<dbReference type="InterPro" id="IPR051258">
    <property type="entry name" value="Diverse_Substrate_Transporter"/>
</dbReference>
<feature type="domain" description="EamA" evidence="8">
    <location>
        <begin position="175"/>
        <end position="311"/>
    </location>
</feature>
<keyword evidence="4 7" id="KW-0812">Transmembrane</keyword>
<evidence type="ECO:0000256" key="5">
    <source>
        <dbReference type="ARBA" id="ARBA00022989"/>
    </source>
</evidence>
<dbReference type="AlphaFoldDB" id="A0A1V4ETX0"/>
<evidence type="ECO:0000256" key="3">
    <source>
        <dbReference type="ARBA" id="ARBA00022475"/>
    </source>
</evidence>
<reference evidence="9 10" key="1">
    <citation type="submission" date="2017-02" db="EMBL/GenBank/DDBJ databases">
        <title>Draft genome of Acidibacillus ferrooxidans Huett2.</title>
        <authorList>
            <person name="Schopf S."/>
        </authorList>
    </citation>
    <scope>NUCLEOTIDE SEQUENCE [LARGE SCALE GENOMIC DNA]</scope>
    <source>
        <strain evidence="9 10">Huett2</strain>
    </source>
</reference>
<keyword evidence="10" id="KW-1185">Reference proteome</keyword>
<evidence type="ECO:0000256" key="7">
    <source>
        <dbReference type="SAM" id="Phobius"/>
    </source>
</evidence>
<dbReference type="PANTHER" id="PTHR42920:SF5">
    <property type="entry name" value="EAMA DOMAIN-CONTAINING PROTEIN"/>
    <property type="match status" value="1"/>
</dbReference>
<dbReference type="PANTHER" id="PTHR42920">
    <property type="entry name" value="OS03G0707200 PROTEIN-RELATED"/>
    <property type="match status" value="1"/>
</dbReference>
<sequence length="337" mass="36592">MNGSYHFCAKVLTSSFTNDTIAREVKGLNRVLADWVLVLVTFVWGATFVVVQDAIKDIPVFAFLAIRFLSAGVILLFAALLLKRGRAALRTFSLWKNGLILGFWLYAGYAFQTLGLMHTTAAKSGLITGLCVALVPIFSIFLLRHKPPRGAFIGVGIATLGLFLLSGIRSGTVNIGDLLTLLCAIAFAIQIVLMAKHAREHDPLTLAAVQILFVGVLSEFSSLFMRESLHLIATSLTVPTVWIALLICSLLATVIAYFAQAAFQRYTTPTKTALIFSLEPVFAALVAVWYGGESLTLFSIFGGFLIVAGMLTAEFSGQERAHSRKKQGERPAKQSTL</sequence>
<keyword evidence="3" id="KW-1003">Cell membrane</keyword>
<dbReference type="InterPro" id="IPR000620">
    <property type="entry name" value="EamA_dom"/>
</dbReference>
<keyword evidence="5 7" id="KW-1133">Transmembrane helix</keyword>
<dbReference type="InterPro" id="IPR037185">
    <property type="entry name" value="EmrE-like"/>
</dbReference>
<evidence type="ECO:0000259" key="8">
    <source>
        <dbReference type="Pfam" id="PF00892"/>
    </source>
</evidence>
<accession>A0A1V4ETX0</accession>
<feature type="transmembrane region" description="Helical" evidence="7">
    <location>
        <begin position="150"/>
        <end position="168"/>
    </location>
</feature>
<comment type="caution">
    <text evidence="9">The sequence shown here is derived from an EMBL/GenBank/DDBJ whole genome shotgun (WGS) entry which is preliminary data.</text>
</comment>